<evidence type="ECO:0000256" key="1">
    <source>
        <dbReference type="ARBA" id="ARBA00001946"/>
    </source>
</evidence>
<dbReference type="InterPro" id="IPR015813">
    <property type="entry name" value="Pyrv/PenolPyrv_kinase-like_dom"/>
</dbReference>
<sequence length="291" mass="31060">MRSLLFVPADSEKKLERALQSAADVLILDLEDSVAPTRKAVARQICTEFMTAHGDASARFYVRVNALSSGLINDDLAAVMPARPAGIMLPKAEGGQDVAQLSMKLRVHEAENGIADGATAILPIITETARGVFSAGTYAQASARLSGLTWGAEDLSAEVGARTARDEEGRYTGVFQLARATTLLAASAAGVAAVDTVFPNFRDQSRFARECIEAERDGFTAKMAIHPAQVPVINAAFTPSESAIAEARHIIEAFEKAADTGVASIEGSMVDRPHLIRARRILERARLAWSN</sequence>
<dbReference type="SUPFAM" id="SSF51621">
    <property type="entry name" value="Phosphoenolpyruvate/pyruvate domain"/>
    <property type="match status" value="1"/>
</dbReference>
<keyword evidence="3" id="KW-0479">Metal-binding</keyword>
<reference evidence="6 7" key="1">
    <citation type="submission" date="2024-09" db="EMBL/GenBank/DDBJ databases">
        <authorList>
            <person name="Sun Q."/>
            <person name="Mori K."/>
        </authorList>
    </citation>
    <scope>NUCLEOTIDE SEQUENCE [LARGE SCALE GENOMIC DNA]</scope>
    <source>
        <strain evidence="6 7">CCM 8543</strain>
    </source>
</reference>
<feature type="domain" description="HpcH/HpaI aldolase/citrate lyase" evidence="5">
    <location>
        <begin position="2"/>
        <end position="227"/>
    </location>
</feature>
<comment type="similarity">
    <text evidence="2">Belongs to the HpcH/HpaI aldolase family.</text>
</comment>
<evidence type="ECO:0000259" key="5">
    <source>
        <dbReference type="Pfam" id="PF03328"/>
    </source>
</evidence>
<comment type="caution">
    <text evidence="6">The sequence shown here is derived from an EMBL/GenBank/DDBJ whole genome shotgun (WGS) entry which is preliminary data.</text>
</comment>
<dbReference type="RefSeq" id="WP_261518752.1">
    <property type="nucleotide sequence ID" value="NZ_JAODNW010000001.1"/>
</dbReference>
<evidence type="ECO:0000256" key="2">
    <source>
        <dbReference type="ARBA" id="ARBA00005568"/>
    </source>
</evidence>
<dbReference type="PIRSF" id="PIRSF015582">
    <property type="entry name" value="Cit_lyase_B"/>
    <property type="match status" value="1"/>
</dbReference>
<evidence type="ECO:0000313" key="7">
    <source>
        <dbReference type="Proteomes" id="UP001589755"/>
    </source>
</evidence>
<organism evidence="6 7">
    <name type="scientific">Chelativorans intermedius</name>
    <dbReference type="NCBI Taxonomy" id="515947"/>
    <lineage>
        <taxon>Bacteria</taxon>
        <taxon>Pseudomonadati</taxon>
        <taxon>Pseudomonadota</taxon>
        <taxon>Alphaproteobacteria</taxon>
        <taxon>Hyphomicrobiales</taxon>
        <taxon>Phyllobacteriaceae</taxon>
        <taxon>Chelativorans</taxon>
    </lineage>
</organism>
<evidence type="ECO:0000256" key="4">
    <source>
        <dbReference type="ARBA" id="ARBA00022842"/>
    </source>
</evidence>
<keyword evidence="4" id="KW-0460">Magnesium</keyword>
<comment type="cofactor">
    <cofactor evidence="1">
        <name>Mg(2+)</name>
        <dbReference type="ChEBI" id="CHEBI:18420"/>
    </cofactor>
</comment>
<dbReference type="PANTHER" id="PTHR32308">
    <property type="entry name" value="LYASE BETA SUBUNIT, PUTATIVE (AFU_ORTHOLOGUE AFUA_4G13030)-RELATED"/>
    <property type="match status" value="1"/>
</dbReference>
<proteinExistence type="inferred from homology"/>
<name>A0ABV6D558_9HYPH</name>
<evidence type="ECO:0000256" key="3">
    <source>
        <dbReference type="ARBA" id="ARBA00022723"/>
    </source>
</evidence>
<dbReference type="InterPro" id="IPR011206">
    <property type="entry name" value="Citrate_lyase_beta/mcl1/mcl2"/>
</dbReference>
<dbReference type="Gene3D" id="3.20.20.60">
    <property type="entry name" value="Phosphoenolpyruvate-binding domains"/>
    <property type="match status" value="1"/>
</dbReference>
<dbReference type="PANTHER" id="PTHR32308:SF0">
    <property type="entry name" value="HPCH_HPAI ALDOLASE_CITRATE LYASE DOMAIN-CONTAINING PROTEIN"/>
    <property type="match status" value="1"/>
</dbReference>
<accession>A0ABV6D558</accession>
<dbReference type="Proteomes" id="UP001589755">
    <property type="component" value="Unassembled WGS sequence"/>
</dbReference>
<protein>
    <submittedName>
        <fullName evidence="6">HpcH/HpaI aldolase/citrate lyase family protein</fullName>
    </submittedName>
</protein>
<evidence type="ECO:0000313" key="6">
    <source>
        <dbReference type="EMBL" id="MFC0207771.1"/>
    </source>
</evidence>
<dbReference type="EMBL" id="JBHLXD010000006">
    <property type="protein sequence ID" value="MFC0207771.1"/>
    <property type="molecule type" value="Genomic_DNA"/>
</dbReference>
<dbReference type="InterPro" id="IPR040442">
    <property type="entry name" value="Pyrv_kinase-like_dom_sf"/>
</dbReference>
<dbReference type="GO" id="GO:0016829">
    <property type="term" value="F:lyase activity"/>
    <property type="evidence" value="ECO:0007669"/>
    <property type="project" value="UniProtKB-KW"/>
</dbReference>
<dbReference type="Pfam" id="PF03328">
    <property type="entry name" value="HpcH_HpaI"/>
    <property type="match status" value="1"/>
</dbReference>
<keyword evidence="6" id="KW-0456">Lyase</keyword>
<dbReference type="InterPro" id="IPR005000">
    <property type="entry name" value="Aldolase/citrate-lyase_domain"/>
</dbReference>
<keyword evidence="7" id="KW-1185">Reference proteome</keyword>
<gene>
    <name evidence="6" type="ORF">ACFFJ2_05075</name>
</gene>